<gene>
    <name evidence="2" type="ORF">NPIL_254641</name>
</gene>
<evidence type="ECO:0000313" key="3">
    <source>
        <dbReference type="Proteomes" id="UP000887013"/>
    </source>
</evidence>
<dbReference type="OrthoDB" id="6431880at2759"/>
<dbReference type="Proteomes" id="UP000887013">
    <property type="component" value="Unassembled WGS sequence"/>
</dbReference>
<feature type="region of interest" description="Disordered" evidence="1">
    <location>
        <begin position="18"/>
        <end position="41"/>
    </location>
</feature>
<accession>A0A8X6ITC3</accession>
<dbReference type="AlphaFoldDB" id="A0A8X6ITC3"/>
<name>A0A8X6ITC3_NEPPI</name>
<protein>
    <submittedName>
        <fullName evidence="2">Uncharacterized protein</fullName>
    </submittedName>
</protein>
<organism evidence="2 3">
    <name type="scientific">Nephila pilipes</name>
    <name type="common">Giant wood spider</name>
    <name type="synonym">Nephila maculata</name>
    <dbReference type="NCBI Taxonomy" id="299642"/>
    <lineage>
        <taxon>Eukaryota</taxon>
        <taxon>Metazoa</taxon>
        <taxon>Ecdysozoa</taxon>
        <taxon>Arthropoda</taxon>
        <taxon>Chelicerata</taxon>
        <taxon>Arachnida</taxon>
        <taxon>Araneae</taxon>
        <taxon>Araneomorphae</taxon>
        <taxon>Entelegynae</taxon>
        <taxon>Araneoidea</taxon>
        <taxon>Nephilidae</taxon>
        <taxon>Nephila</taxon>
    </lineage>
</organism>
<comment type="caution">
    <text evidence="2">The sequence shown here is derived from an EMBL/GenBank/DDBJ whole genome shotgun (WGS) entry which is preliminary data.</text>
</comment>
<keyword evidence="3" id="KW-1185">Reference proteome</keyword>
<evidence type="ECO:0000256" key="1">
    <source>
        <dbReference type="SAM" id="MobiDB-lite"/>
    </source>
</evidence>
<proteinExistence type="predicted"/>
<reference evidence="2" key="1">
    <citation type="submission" date="2020-08" db="EMBL/GenBank/DDBJ databases">
        <title>Multicomponent nature underlies the extraordinary mechanical properties of spider dragline silk.</title>
        <authorList>
            <person name="Kono N."/>
            <person name="Nakamura H."/>
            <person name="Mori M."/>
            <person name="Yoshida Y."/>
            <person name="Ohtoshi R."/>
            <person name="Malay A.D."/>
            <person name="Moran D.A.P."/>
            <person name="Tomita M."/>
            <person name="Numata K."/>
            <person name="Arakawa K."/>
        </authorList>
    </citation>
    <scope>NUCLEOTIDE SEQUENCE</scope>
</reference>
<sequence length="133" mass="15256">MMRLNHLPIDSITSLLTNAKNTSPTTRTSPHLHRRSSMPPITIDNIQNSTTLLKKFKNLTQLNLTGKLIGSSLRVYPQTAAAYHQIRSFIFQENLQHYTYQLPENKMIRAVIRGMPIDTPVQEILQDLDELNM</sequence>
<evidence type="ECO:0000313" key="2">
    <source>
        <dbReference type="EMBL" id="GFS58617.1"/>
    </source>
</evidence>
<dbReference type="EMBL" id="BMAW01093096">
    <property type="protein sequence ID" value="GFS58617.1"/>
    <property type="molecule type" value="Genomic_DNA"/>
</dbReference>
<feature type="compositionally biased region" description="Polar residues" evidence="1">
    <location>
        <begin position="18"/>
        <end position="29"/>
    </location>
</feature>